<proteinExistence type="predicted"/>
<feature type="region of interest" description="Disordered" evidence="1">
    <location>
        <begin position="40"/>
        <end position="62"/>
    </location>
</feature>
<protein>
    <submittedName>
        <fullName evidence="2">Uncharacterized protein</fullName>
    </submittedName>
</protein>
<evidence type="ECO:0000313" key="2">
    <source>
        <dbReference type="EMBL" id="CAH2274685.1"/>
    </source>
</evidence>
<organism evidence="2 3">
    <name type="scientific">Pelobates cultripes</name>
    <name type="common">Western spadefoot toad</name>
    <dbReference type="NCBI Taxonomy" id="61616"/>
    <lineage>
        <taxon>Eukaryota</taxon>
        <taxon>Metazoa</taxon>
        <taxon>Chordata</taxon>
        <taxon>Craniata</taxon>
        <taxon>Vertebrata</taxon>
        <taxon>Euteleostomi</taxon>
        <taxon>Amphibia</taxon>
        <taxon>Batrachia</taxon>
        <taxon>Anura</taxon>
        <taxon>Pelobatoidea</taxon>
        <taxon>Pelobatidae</taxon>
        <taxon>Pelobates</taxon>
    </lineage>
</organism>
<gene>
    <name evidence="2" type="ORF">PECUL_23A031387</name>
</gene>
<evidence type="ECO:0000256" key="1">
    <source>
        <dbReference type="SAM" id="MobiDB-lite"/>
    </source>
</evidence>
<reference evidence="2" key="1">
    <citation type="submission" date="2022-03" db="EMBL/GenBank/DDBJ databases">
        <authorList>
            <person name="Alioto T."/>
            <person name="Alioto T."/>
            <person name="Gomez Garrido J."/>
        </authorList>
    </citation>
    <scope>NUCLEOTIDE SEQUENCE</scope>
</reference>
<dbReference type="AlphaFoldDB" id="A0AAD1RMM7"/>
<feature type="compositionally biased region" description="Low complexity" evidence="1">
    <location>
        <begin position="40"/>
        <end position="50"/>
    </location>
</feature>
<feature type="compositionally biased region" description="Polar residues" evidence="1">
    <location>
        <begin position="112"/>
        <end position="123"/>
    </location>
</feature>
<dbReference type="Proteomes" id="UP001295444">
    <property type="component" value="Chromosome 03"/>
</dbReference>
<accession>A0AAD1RMM7</accession>
<sequence>MADAMCAGIGGRDCALTGIRATNWARHRPEEPRSFIPYTATPQATAHPPTSRAMSQASCGGGLARPTMADELAHTAHGLSLPATADFAAEQGTPTQGRPHTHTTHILRSMAAPTTVSPSSQPYHTAPNHPS</sequence>
<name>A0AAD1RMM7_PELCU</name>
<keyword evidence="3" id="KW-1185">Reference proteome</keyword>
<dbReference type="EMBL" id="OW240914">
    <property type="protein sequence ID" value="CAH2274685.1"/>
    <property type="molecule type" value="Genomic_DNA"/>
</dbReference>
<feature type="region of interest" description="Disordered" evidence="1">
    <location>
        <begin position="90"/>
        <end position="131"/>
    </location>
</feature>
<evidence type="ECO:0000313" key="3">
    <source>
        <dbReference type="Proteomes" id="UP001295444"/>
    </source>
</evidence>